<sequence length="189" mass="21577">MSQLRGCRKNSHILQEMASELGKHGFSYTSHEIKTKMHNMAARFRKEKRLVGTTGGSPSDWELYKEMEMLLAPCKTYNTEFLVLDSVNDIDAILTCEMSNSPPSSPIIPSSSSQLNTTDLSSELPFTSSSKKRKREKEHAEKVERKIDMLIEIEQRKEAIEEKKEALLRSIVEREAEVQKALVDFLRNA</sequence>
<dbReference type="InterPro" id="IPR026095">
    <property type="entry name" value="Myb/SANT-like_DNA-bd_dom_prot"/>
</dbReference>
<dbReference type="EnsemblMetazoa" id="MDOA016491-RA">
    <property type="protein sequence ID" value="MDOA016491-PA"/>
    <property type="gene ID" value="MDOA016491"/>
</dbReference>
<dbReference type="GO" id="GO:0016604">
    <property type="term" value="C:nuclear body"/>
    <property type="evidence" value="ECO:0007669"/>
    <property type="project" value="TreeGrafter"/>
</dbReference>
<accession>A0A1I8NK63</accession>
<evidence type="ECO:0000256" key="2">
    <source>
        <dbReference type="SAM" id="MobiDB-lite"/>
    </source>
</evidence>
<feature type="region of interest" description="Disordered" evidence="2">
    <location>
        <begin position="101"/>
        <end position="141"/>
    </location>
</feature>
<evidence type="ECO:0000259" key="3">
    <source>
        <dbReference type="Pfam" id="PF13837"/>
    </source>
</evidence>
<dbReference type="PANTHER" id="PTHR22666:SF3">
    <property type="entry name" value="MYB_SANT-LIKE DNA-BINDING DOMAIN-CONTAINING PROTEIN 1"/>
    <property type="match status" value="1"/>
</dbReference>
<dbReference type="GO" id="GO:0045893">
    <property type="term" value="P:positive regulation of DNA-templated transcription"/>
    <property type="evidence" value="ECO:0007669"/>
    <property type="project" value="TreeGrafter"/>
</dbReference>
<dbReference type="OrthoDB" id="6081971at2759"/>
<feature type="compositionally biased region" description="Polar residues" evidence="2">
    <location>
        <begin position="114"/>
        <end position="127"/>
    </location>
</feature>
<gene>
    <name evidence="4" type="primary">105261658</name>
</gene>
<dbReference type="VEuPathDB" id="VectorBase:MDOA016491"/>
<evidence type="ECO:0000313" key="4">
    <source>
        <dbReference type="EnsemblMetazoa" id="MDOA016491-PA"/>
    </source>
</evidence>
<protein>
    <recommendedName>
        <fullName evidence="3">Myb/SANT-like DNA-binding domain-containing protein</fullName>
    </recommendedName>
</protein>
<dbReference type="VEuPathDB" id="VectorBase:MDOMA2_006616"/>
<feature type="coiled-coil region" evidence="1">
    <location>
        <begin position="143"/>
        <end position="177"/>
    </location>
</feature>
<feature type="domain" description="Myb/SANT-like DNA-binding" evidence="3">
    <location>
        <begin position="5"/>
        <end position="69"/>
    </location>
</feature>
<dbReference type="InterPro" id="IPR044822">
    <property type="entry name" value="Myb_DNA-bind_4"/>
</dbReference>
<dbReference type="AlphaFoldDB" id="A0A1I8NK63"/>
<name>A0A1I8NK63_MUSDO</name>
<dbReference type="PANTHER" id="PTHR22666">
    <property type="entry name" value="MYB_SANT-LIKE DNA-BINDING DOMAIN-CONTAINING PROTEIN 1"/>
    <property type="match status" value="1"/>
</dbReference>
<reference evidence="4" key="1">
    <citation type="submission" date="2020-05" db="UniProtKB">
        <authorList>
            <consortium name="EnsemblMetazoa"/>
        </authorList>
    </citation>
    <scope>IDENTIFICATION</scope>
    <source>
        <strain evidence="4">Aabys</strain>
    </source>
</reference>
<organism evidence="4">
    <name type="scientific">Musca domestica</name>
    <name type="common">House fly</name>
    <dbReference type="NCBI Taxonomy" id="7370"/>
    <lineage>
        <taxon>Eukaryota</taxon>
        <taxon>Metazoa</taxon>
        <taxon>Ecdysozoa</taxon>
        <taxon>Arthropoda</taxon>
        <taxon>Hexapoda</taxon>
        <taxon>Insecta</taxon>
        <taxon>Pterygota</taxon>
        <taxon>Neoptera</taxon>
        <taxon>Endopterygota</taxon>
        <taxon>Diptera</taxon>
        <taxon>Brachycera</taxon>
        <taxon>Muscomorpha</taxon>
        <taxon>Muscoidea</taxon>
        <taxon>Muscidae</taxon>
        <taxon>Musca</taxon>
    </lineage>
</organism>
<keyword evidence="1" id="KW-0175">Coiled coil</keyword>
<dbReference type="Pfam" id="PF13837">
    <property type="entry name" value="Myb_DNA-bind_4"/>
    <property type="match status" value="1"/>
</dbReference>
<evidence type="ECO:0000256" key="1">
    <source>
        <dbReference type="SAM" id="Coils"/>
    </source>
</evidence>
<proteinExistence type="predicted"/>